<proteinExistence type="predicted"/>
<evidence type="ECO:0000259" key="2">
    <source>
        <dbReference type="Pfam" id="PF13086"/>
    </source>
</evidence>
<name>N1UYD6_9MICC</name>
<dbReference type="Proteomes" id="UP000010729">
    <property type="component" value="Unassembled WGS sequence"/>
</dbReference>
<gene>
    <name evidence="3" type="ORF">D477_004421</name>
</gene>
<dbReference type="GO" id="GO:0004386">
    <property type="term" value="F:helicase activity"/>
    <property type="evidence" value="ECO:0007669"/>
    <property type="project" value="InterPro"/>
</dbReference>
<feature type="domain" description="DNA2/NAM7 helicase helicase" evidence="2">
    <location>
        <begin position="278"/>
        <end position="406"/>
    </location>
</feature>
<organism evidence="3 4">
    <name type="scientific">Arthrobacter crystallopoietes BAB-32</name>
    <dbReference type="NCBI Taxonomy" id="1246476"/>
    <lineage>
        <taxon>Bacteria</taxon>
        <taxon>Bacillati</taxon>
        <taxon>Actinomycetota</taxon>
        <taxon>Actinomycetes</taxon>
        <taxon>Micrococcales</taxon>
        <taxon>Micrococcaceae</taxon>
        <taxon>Crystallibacter</taxon>
    </lineage>
</organism>
<dbReference type="Pfam" id="PF13086">
    <property type="entry name" value="AAA_11"/>
    <property type="match status" value="1"/>
</dbReference>
<evidence type="ECO:0000256" key="1">
    <source>
        <dbReference type="SAM" id="Coils"/>
    </source>
</evidence>
<dbReference type="Gene3D" id="3.40.50.300">
    <property type="entry name" value="P-loop containing nucleotide triphosphate hydrolases"/>
    <property type="match status" value="1"/>
</dbReference>
<accession>N1UYD6</accession>
<reference evidence="3 4" key="1">
    <citation type="journal article" date="2013" name="Genome Announc.">
        <title>Draft Genome Sequence of Arthrobacter crystallopoietes Strain BAB-32, Revealing Genes for Bioremediation.</title>
        <authorList>
            <person name="Joshi M.N."/>
            <person name="Pandit A.S."/>
            <person name="Sharma A."/>
            <person name="Pandya R.V."/>
            <person name="Desai S.M."/>
            <person name="Saxena A.K."/>
            <person name="Bagatharia S.B."/>
        </authorList>
    </citation>
    <scope>NUCLEOTIDE SEQUENCE [LARGE SCALE GENOMIC DNA]</scope>
    <source>
        <strain evidence="3 4">BAB-32</strain>
    </source>
</reference>
<sequence>MRAWREDLLSIDRRQKLVYFSHPKSGSFEIVEPDMVGIEQLIRAGAVHLRAEESEESGEGDGDTAAELGLPAIDENRVFRVRSKTNQQIVSTCKRLHQRSEQEYADKGIWVLYLGLGMLTWVDPADKKKVSSPLLMVPVRLTKAGQVYVLGRTDDEPFLNTALSLKMSRDFGIELPDFDDDDVAIADVAERVLQATSGQPTWTVESRAILMPFSFHKEAMYKDLEQNEDTIIGSNLIQLLSLGPEAPSAGSFAYEPPSDEQLDTVIAPENLHSILDADGSQRRCVIAARDGSSFVMDGPPGTGKSQTIANIIAELMATGKSVLFVSEKAAALDVVRDRLAARNLDPFLLELHSHKATRKQVVQTLHAELLKKPVARESFGAVEQKRLGQTRSELSAYAQAMNEIRRPLGRSLHDALGRLSQLTGVENYPTGDKDAFSELSAEQLAMLLEHAAQLEGVWRPAEEGDAFLWRGLRGESMSMSERKNAEDTALAAAKAVRGVVDAAQFFDSSLPFRDFDLNDDGLRQRLEVLKVYGIGRFVPASWWTIDQLDELDRRVMELRRITNERLTAIEEISANFRAAWRSEDRQLFDTLKSAMAADPNVFPEALGDMTVVNIKEAAGNLRELIQNFGQLAKVAGKLGKLFKVDPDTVSMGRLQALIALARLSQSGNLPEANWLIPGVQGALDESARVLDNLTAMVREREETLNSVFKPEVLDLDLIGLKVRFADRKGFKVWSKQAREDKKTLRGVTQSGGAGKEIVARLDEALAWQQAQRDLSSGETEYSPRLGEYYQGTSTDFGRLSAALEVAREAIRLAGQDIAPGALASQIARGTEPEFDLIPTADRAEKQLSSVREEVRSLLHSEYASALYILPLPEVLTLLGQVAERLSNSSAERERLEEMGGSSLTLHACVEGIGKIGMLHELEVAVEAAATDDAELIGSRYQRFETDWDEIDADRKWCREVRDVVKAPLDATAVPFLEEFRPEDHSLVGLVDTWRAAKDNLLYFFVPVQRNELENALNDSLSSAHALLEEMADSAATDIDVWFEFSRLTNVMAREGMSDVISALEAKAAPAAEVCDAVERAALEPWAESVIGVDERLKSYRADNRDQLVGSFQELDNRLVQEAFSAVVTA</sequence>
<dbReference type="InterPro" id="IPR041677">
    <property type="entry name" value="DNA2/NAM7_AAA_11"/>
</dbReference>
<keyword evidence="1" id="KW-0175">Coiled coil</keyword>
<dbReference type="InterPro" id="IPR025103">
    <property type="entry name" value="DUF4011"/>
</dbReference>
<protein>
    <recommendedName>
        <fullName evidence="2">DNA2/NAM7 helicase helicase domain-containing protein</fullName>
    </recommendedName>
</protein>
<dbReference type="InterPro" id="IPR027417">
    <property type="entry name" value="P-loop_NTPase"/>
</dbReference>
<dbReference type="EMBL" id="ANPE02000074">
    <property type="protein sequence ID" value="EMY35391.1"/>
    <property type="molecule type" value="Genomic_DNA"/>
</dbReference>
<feature type="non-terminal residue" evidence="3">
    <location>
        <position position="1129"/>
    </location>
</feature>
<comment type="caution">
    <text evidence="3">The sequence shown here is derived from an EMBL/GenBank/DDBJ whole genome shotgun (WGS) entry which is preliminary data.</text>
</comment>
<evidence type="ECO:0000313" key="3">
    <source>
        <dbReference type="EMBL" id="EMY35391.1"/>
    </source>
</evidence>
<dbReference type="AlphaFoldDB" id="N1UYD6"/>
<keyword evidence="4" id="KW-1185">Reference proteome</keyword>
<feature type="coiled-coil region" evidence="1">
    <location>
        <begin position="840"/>
        <end position="898"/>
    </location>
</feature>
<dbReference type="Pfam" id="PF13195">
    <property type="entry name" value="DUF4011"/>
    <property type="match status" value="1"/>
</dbReference>
<evidence type="ECO:0000313" key="4">
    <source>
        <dbReference type="Proteomes" id="UP000010729"/>
    </source>
</evidence>
<dbReference type="SUPFAM" id="SSF52540">
    <property type="entry name" value="P-loop containing nucleoside triphosphate hydrolases"/>
    <property type="match status" value="1"/>
</dbReference>